<dbReference type="AlphaFoldDB" id="A0A0F5Q257"/>
<evidence type="ECO:0000259" key="1">
    <source>
        <dbReference type="Pfam" id="PF08242"/>
    </source>
</evidence>
<dbReference type="STRING" id="728005.SAMN04488059_1692"/>
<dbReference type="GO" id="GO:0032259">
    <property type="term" value="P:methylation"/>
    <property type="evidence" value="ECO:0007669"/>
    <property type="project" value="UniProtKB-KW"/>
</dbReference>
<evidence type="ECO:0000313" key="4">
    <source>
        <dbReference type="Proteomes" id="UP000033519"/>
    </source>
</evidence>
<evidence type="ECO:0000313" key="3">
    <source>
        <dbReference type="EMBL" id="SFD46195.1"/>
    </source>
</evidence>
<dbReference type="InterPro" id="IPR013217">
    <property type="entry name" value="Methyltransf_12"/>
</dbReference>
<proteinExistence type="predicted"/>
<dbReference type="EMBL" id="LAPV01000003">
    <property type="protein sequence ID" value="KKC34960.1"/>
    <property type="molecule type" value="Genomic_DNA"/>
</dbReference>
<reference evidence="3 5" key="2">
    <citation type="submission" date="2016-10" db="EMBL/GenBank/DDBJ databases">
        <authorList>
            <person name="de Groot N.N."/>
        </authorList>
    </citation>
    <scope>NUCLEOTIDE SEQUENCE [LARGE SCALE GENOMIC DNA]</scope>
    <source>
        <strain evidence="3 5">CGMCC 1.10210</strain>
    </source>
</reference>
<dbReference type="Proteomes" id="UP000182258">
    <property type="component" value="Unassembled WGS sequence"/>
</dbReference>
<reference evidence="2 4" key="1">
    <citation type="submission" date="2015-03" db="EMBL/GenBank/DDBJ databases">
        <authorList>
            <person name="Lepp D."/>
            <person name="Hassan Y.I."/>
            <person name="Li X.-Z."/>
            <person name="Zhou T."/>
        </authorList>
    </citation>
    <scope>NUCLEOTIDE SEQUENCE [LARGE SCALE GENOMIC DNA]</scope>
    <source>
        <strain evidence="2 4">Cr7-05</strain>
    </source>
</reference>
<feature type="domain" description="Methyltransferase type 12" evidence="1">
    <location>
        <begin position="51"/>
        <end position="141"/>
    </location>
</feature>
<keyword evidence="3" id="KW-0808">Transferase</keyword>
<dbReference type="Gene3D" id="3.40.50.150">
    <property type="entry name" value="Vaccinia Virus protein VP39"/>
    <property type="match status" value="1"/>
</dbReference>
<name>A0A0F5Q257_9HYPH</name>
<dbReference type="SUPFAM" id="SSF53335">
    <property type="entry name" value="S-adenosyl-L-methionine-dependent methyltransferases"/>
    <property type="match status" value="1"/>
</dbReference>
<dbReference type="InterPro" id="IPR029063">
    <property type="entry name" value="SAM-dependent_MTases_sf"/>
</dbReference>
<dbReference type="Pfam" id="PF08242">
    <property type="entry name" value="Methyltransf_12"/>
    <property type="match status" value="1"/>
</dbReference>
<dbReference type="CDD" id="cd02440">
    <property type="entry name" value="AdoMet_MTases"/>
    <property type="match status" value="1"/>
</dbReference>
<dbReference type="PATRIC" id="fig|728005.3.peg.2960"/>
<evidence type="ECO:0000313" key="2">
    <source>
        <dbReference type="EMBL" id="KKC34960.1"/>
    </source>
</evidence>
<keyword evidence="3" id="KW-0489">Methyltransferase</keyword>
<dbReference type="OrthoDB" id="9773188at2"/>
<gene>
    <name evidence="3" type="ORF">SAMN04488059_1692</name>
    <name evidence="2" type="ORF">WH91_00080</name>
</gene>
<organism evidence="3 5">
    <name type="scientific">Devosia psychrophila</name>
    <dbReference type="NCBI Taxonomy" id="728005"/>
    <lineage>
        <taxon>Bacteria</taxon>
        <taxon>Pseudomonadati</taxon>
        <taxon>Pseudomonadota</taxon>
        <taxon>Alphaproteobacteria</taxon>
        <taxon>Hyphomicrobiales</taxon>
        <taxon>Devosiaceae</taxon>
        <taxon>Devosia</taxon>
    </lineage>
</organism>
<evidence type="ECO:0000313" key="5">
    <source>
        <dbReference type="Proteomes" id="UP000182258"/>
    </source>
</evidence>
<accession>A0A0F5Q257</accession>
<protein>
    <submittedName>
        <fullName evidence="3">Methyltransferase domain-containing protein</fullName>
    </submittedName>
</protein>
<dbReference type="EMBL" id="FOMB01000069">
    <property type="protein sequence ID" value="SFD46195.1"/>
    <property type="molecule type" value="Genomic_DNA"/>
</dbReference>
<dbReference type="Proteomes" id="UP000033519">
    <property type="component" value="Unassembled WGS sequence"/>
</dbReference>
<keyword evidence="4" id="KW-1185">Reference proteome</keyword>
<dbReference type="GO" id="GO:0008168">
    <property type="term" value="F:methyltransferase activity"/>
    <property type="evidence" value="ECO:0007669"/>
    <property type="project" value="UniProtKB-KW"/>
</dbReference>
<sequence>MATDDKTIADFGEQWTRYVDNSGFYGSTDLLADYIEPLFPVQNLVGLKIGDIGSGSGRIVRMLLEAGAAHVVAVEPSDAFDVLKSNTADRSNDVTLIHGTGDQLKVETPLDLVVSLGVLHHIVDPASTVRAARAALGPGGKMLVWLYGKEGNEAYLAIAEPIRIITKNLPHWALSAICYLADAILRAYIGLCRLFPLPMRGYLQGVYGKLAPDKRRLVIYDQLNPAYAKYYTEAEAIALLEANGFKDVQTHWRHGYSWTVIGDAP</sequence>